<accession>A0A4Y7T199</accession>
<sequence length="117" mass="12604">MRPSLFSLPSGSDFEISLLVYRRSSCEATFPPRTQGTSLAINGVSVSRLQDKYDSAFSAEVPQPVADGTLKSKEEEEFEGLQRVGDAILAVQQGTNKTKAVIRVAGASGVGHWKNEC</sequence>
<dbReference type="OrthoDB" id="809632at2759"/>
<dbReference type="EMBL" id="QPFP01000037">
    <property type="protein sequence ID" value="TEB27718.1"/>
    <property type="molecule type" value="Genomic_DNA"/>
</dbReference>
<reference evidence="1 2" key="1">
    <citation type="journal article" date="2019" name="Nat. Ecol. Evol.">
        <title>Megaphylogeny resolves global patterns of mushroom evolution.</title>
        <authorList>
            <person name="Varga T."/>
            <person name="Krizsan K."/>
            <person name="Foldi C."/>
            <person name="Dima B."/>
            <person name="Sanchez-Garcia M."/>
            <person name="Sanchez-Ramirez S."/>
            <person name="Szollosi G.J."/>
            <person name="Szarkandi J.G."/>
            <person name="Papp V."/>
            <person name="Albert L."/>
            <person name="Andreopoulos W."/>
            <person name="Angelini C."/>
            <person name="Antonin V."/>
            <person name="Barry K.W."/>
            <person name="Bougher N.L."/>
            <person name="Buchanan P."/>
            <person name="Buyck B."/>
            <person name="Bense V."/>
            <person name="Catcheside P."/>
            <person name="Chovatia M."/>
            <person name="Cooper J."/>
            <person name="Damon W."/>
            <person name="Desjardin D."/>
            <person name="Finy P."/>
            <person name="Geml J."/>
            <person name="Haridas S."/>
            <person name="Hughes K."/>
            <person name="Justo A."/>
            <person name="Karasinski D."/>
            <person name="Kautmanova I."/>
            <person name="Kiss B."/>
            <person name="Kocsube S."/>
            <person name="Kotiranta H."/>
            <person name="LaButti K.M."/>
            <person name="Lechner B.E."/>
            <person name="Liimatainen K."/>
            <person name="Lipzen A."/>
            <person name="Lukacs Z."/>
            <person name="Mihaltcheva S."/>
            <person name="Morgado L.N."/>
            <person name="Niskanen T."/>
            <person name="Noordeloos M.E."/>
            <person name="Ohm R.A."/>
            <person name="Ortiz-Santana B."/>
            <person name="Ovrebo C."/>
            <person name="Racz N."/>
            <person name="Riley R."/>
            <person name="Savchenko A."/>
            <person name="Shiryaev A."/>
            <person name="Soop K."/>
            <person name="Spirin V."/>
            <person name="Szebenyi C."/>
            <person name="Tomsovsky M."/>
            <person name="Tulloss R.E."/>
            <person name="Uehling J."/>
            <person name="Grigoriev I.V."/>
            <person name="Vagvolgyi C."/>
            <person name="Papp T."/>
            <person name="Martin F.M."/>
            <person name="Miettinen O."/>
            <person name="Hibbett D.S."/>
            <person name="Nagy L.G."/>
        </authorList>
    </citation>
    <scope>NUCLEOTIDE SEQUENCE [LARGE SCALE GENOMIC DNA]</scope>
    <source>
        <strain evidence="1 2">FP101781</strain>
    </source>
</reference>
<name>A0A4Y7T199_COPMI</name>
<protein>
    <submittedName>
        <fullName evidence="1">Uncharacterized protein</fullName>
    </submittedName>
</protein>
<dbReference type="AlphaFoldDB" id="A0A4Y7T199"/>
<keyword evidence="2" id="KW-1185">Reference proteome</keyword>
<dbReference type="Gene3D" id="3.90.180.10">
    <property type="entry name" value="Medium-chain alcohol dehydrogenases, catalytic domain"/>
    <property type="match status" value="1"/>
</dbReference>
<organism evidence="1 2">
    <name type="scientific">Coprinellus micaceus</name>
    <name type="common">Glistening ink-cap mushroom</name>
    <name type="synonym">Coprinus micaceus</name>
    <dbReference type="NCBI Taxonomy" id="71717"/>
    <lineage>
        <taxon>Eukaryota</taxon>
        <taxon>Fungi</taxon>
        <taxon>Dikarya</taxon>
        <taxon>Basidiomycota</taxon>
        <taxon>Agaricomycotina</taxon>
        <taxon>Agaricomycetes</taxon>
        <taxon>Agaricomycetidae</taxon>
        <taxon>Agaricales</taxon>
        <taxon>Agaricineae</taxon>
        <taxon>Psathyrellaceae</taxon>
        <taxon>Coprinellus</taxon>
    </lineage>
</organism>
<evidence type="ECO:0000313" key="1">
    <source>
        <dbReference type="EMBL" id="TEB27718.1"/>
    </source>
</evidence>
<comment type="caution">
    <text evidence="1">The sequence shown here is derived from an EMBL/GenBank/DDBJ whole genome shotgun (WGS) entry which is preliminary data.</text>
</comment>
<dbReference type="Gene3D" id="3.40.50.720">
    <property type="entry name" value="NAD(P)-binding Rossmann-like Domain"/>
    <property type="match status" value="1"/>
</dbReference>
<proteinExistence type="predicted"/>
<evidence type="ECO:0000313" key="2">
    <source>
        <dbReference type="Proteomes" id="UP000298030"/>
    </source>
</evidence>
<dbReference type="Proteomes" id="UP000298030">
    <property type="component" value="Unassembled WGS sequence"/>
</dbReference>
<dbReference type="STRING" id="71717.A0A4Y7T199"/>
<gene>
    <name evidence="1" type="ORF">FA13DRAFT_1712262</name>
</gene>